<evidence type="ECO:0000313" key="1">
    <source>
        <dbReference type="EMBL" id="CEK80519.1"/>
    </source>
</evidence>
<accession>A0A0B7AHQ6</accession>
<sequence length="49" mass="5476">MLVTVLDTIPGFIVSLDQTKSSKVSLTEILQMHNVWCKSFYDTAGCKKV</sequence>
<organism evidence="1">
    <name type="scientific">Arion vulgaris</name>
    <dbReference type="NCBI Taxonomy" id="1028688"/>
    <lineage>
        <taxon>Eukaryota</taxon>
        <taxon>Metazoa</taxon>
        <taxon>Spiralia</taxon>
        <taxon>Lophotrochozoa</taxon>
        <taxon>Mollusca</taxon>
        <taxon>Gastropoda</taxon>
        <taxon>Heterobranchia</taxon>
        <taxon>Euthyneura</taxon>
        <taxon>Panpulmonata</taxon>
        <taxon>Eupulmonata</taxon>
        <taxon>Stylommatophora</taxon>
        <taxon>Helicina</taxon>
        <taxon>Arionoidea</taxon>
        <taxon>Arionidae</taxon>
        <taxon>Arion</taxon>
    </lineage>
</organism>
<proteinExistence type="predicted"/>
<name>A0A0B7AHQ6_9EUPU</name>
<protein>
    <submittedName>
        <fullName evidence="1">Uncharacterized protein</fullName>
    </submittedName>
</protein>
<dbReference type="EMBL" id="HACG01033654">
    <property type="protein sequence ID" value="CEK80519.1"/>
    <property type="molecule type" value="Transcribed_RNA"/>
</dbReference>
<gene>
    <name evidence="1" type="primary">ORF121360</name>
</gene>
<dbReference type="AlphaFoldDB" id="A0A0B7AHQ6"/>
<reference evidence="1" key="1">
    <citation type="submission" date="2014-12" db="EMBL/GenBank/DDBJ databases">
        <title>Insight into the proteome of Arion vulgaris.</title>
        <authorList>
            <person name="Aradska J."/>
            <person name="Bulat T."/>
            <person name="Smidak R."/>
            <person name="Sarate P."/>
            <person name="Gangsoo J."/>
            <person name="Sialana F."/>
            <person name="Bilban M."/>
            <person name="Lubec G."/>
        </authorList>
    </citation>
    <scope>NUCLEOTIDE SEQUENCE</scope>
    <source>
        <tissue evidence="1">Skin</tissue>
    </source>
</reference>